<dbReference type="InterPro" id="IPR007168">
    <property type="entry name" value="Phageshock_PspC_N"/>
</dbReference>
<comment type="caution">
    <text evidence="3">The sequence shown here is derived from an EMBL/GenBank/DDBJ whole genome shotgun (WGS) entry which is preliminary data.</text>
</comment>
<dbReference type="Proteomes" id="UP000273022">
    <property type="component" value="Unassembled WGS sequence"/>
</dbReference>
<evidence type="ECO:0000256" key="1">
    <source>
        <dbReference type="SAM" id="Phobius"/>
    </source>
</evidence>
<keyword evidence="4" id="KW-1185">Reference proteome</keyword>
<organism evidence="3 4">
    <name type="scientific">Parashewanella spongiae</name>
    <dbReference type="NCBI Taxonomy" id="342950"/>
    <lineage>
        <taxon>Bacteria</taxon>
        <taxon>Pseudomonadati</taxon>
        <taxon>Pseudomonadota</taxon>
        <taxon>Gammaproteobacteria</taxon>
        <taxon>Alteromonadales</taxon>
        <taxon>Shewanellaceae</taxon>
        <taxon>Parashewanella</taxon>
    </lineage>
</organism>
<dbReference type="RefSeq" id="WP_121855255.1">
    <property type="nucleotide sequence ID" value="NZ_CP037952.1"/>
</dbReference>
<accession>A0A3A6TNI9</accession>
<evidence type="ECO:0000313" key="3">
    <source>
        <dbReference type="EMBL" id="RJY01912.1"/>
    </source>
</evidence>
<feature type="transmembrane region" description="Helical" evidence="1">
    <location>
        <begin position="37"/>
        <end position="57"/>
    </location>
</feature>
<evidence type="ECO:0000259" key="2">
    <source>
        <dbReference type="Pfam" id="PF04024"/>
    </source>
</evidence>
<keyword evidence="1" id="KW-1133">Transmembrane helix</keyword>
<dbReference type="OrthoDB" id="6271554at2"/>
<dbReference type="Pfam" id="PF04024">
    <property type="entry name" value="PspC"/>
    <property type="match status" value="1"/>
</dbReference>
<protein>
    <submittedName>
        <fullName evidence="3">PspC domain-containing protein</fullName>
    </submittedName>
</protein>
<dbReference type="AlphaFoldDB" id="A0A3A6TNI9"/>
<reference evidence="3 4" key="1">
    <citation type="submission" date="2018-09" db="EMBL/GenBank/DDBJ databases">
        <title>Phylogeny of the Shewanellaceae, and recommendation for two new genera, Pseudoshewanella and Parashewanella.</title>
        <authorList>
            <person name="Wang G."/>
        </authorList>
    </citation>
    <scope>NUCLEOTIDE SEQUENCE [LARGE SCALE GENOMIC DNA]</scope>
    <source>
        <strain evidence="3 4">KCTC 22492</strain>
    </source>
</reference>
<keyword evidence="1" id="KW-0812">Transmembrane</keyword>
<sequence>MSMEQWQLRFKKSPQMICGVAAEIAHRFSWSPLWTRVVWIGCCFAAPLLTAVAYLALAQFMPQRR</sequence>
<proteinExistence type="predicted"/>
<name>A0A3A6TNI9_9GAMM</name>
<gene>
    <name evidence="3" type="ORF">D5R81_19615</name>
</gene>
<dbReference type="EMBL" id="QYYH01000237">
    <property type="protein sequence ID" value="RJY01912.1"/>
    <property type="molecule type" value="Genomic_DNA"/>
</dbReference>
<feature type="domain" description="Phage shock protein PspC N-terminal" evidence="2">
    <location>
        <begin position="13"/>
        <end position="63"/>
    </location>
</feature>
<keyword evidence="1" id="KW-0472">Membrane</keyword>
<evidence type="ECO:0000313" key="4">
    <source>
        <dbReference type="Proteomes" id="UP000273022"/>
    </source>
</evidence>